<feature type="domain" description="Fe2OG dioxygenase" evidence="3">
    <location>
        <begin position="113"/>
        <end position="222"/>
    </location>
</feature>
<dbReference type="InterPro" id="IPR027450">
    <property type="entry name" value="AlkB-like"/>
</dbReference>
<dbReference type="Gene3D" id="2.60.120.590">
    <property type="entry name" value="Alpha-ketoglutarate-dependent dioxygenase AlkB-like"/>
    <property type="match status" value="1"/>
</dbReference>
<comment type="caution">
    <text evidence="4">The sequence shown here is derived from an EMBL/GenBank/DDBJ whole genome shotgun (WGS) entry which is preliminary data.</text>
</comment>
<dbReference type="PROSITE" id="PS51471">
    <property type="entry name" value="FE2OG_OXY"/>
    <property type="match status" value="1"/>
</dbReference>
<evidence type="ECO:0000256" key="1">
    <source>
        <dbReference type="ARBA" id="ARBA00001954"/>
    </source>
</evidence>
<evidence type="ECO:0000256" key="2">
    <source>
        <dbReference type="SAM" id="MobiDB-lite"/>
    </source>
</evidence>
<dbReference type="GO" id="GO:0006307">
    <property type="term" value="P:DNA alkylation repair"/>
    <property type="evidence" value="ECO:0007669"/>
    <property type="project" value="InterPro"/>
</dbReference>
<proteinExistence type="predicted"/>
<evidence type="ECO:0000313" key="5">
    <source>
        <dbReference type="Proteomes" id="UP000663855"/>
    </source>
</evidence>
<accession>A0A815BT59</accession>
<organism evidence="4 5">
    <name type="scientific">Rotaria magnacalcarata</name>
    <dbReference type="NCBI Taxonomy" id="392030"/>
    <lineage>
        <taxon>Eukaryota</taxon>
        <taxon>Metazoa</taxon>
        <taxon>Spiralia</taxon>
        <taxon>Gnathifera</taxon>
        <taxon>Rotifera</taxon>
        <taxon>Eurotatoria</taxon>
        <taxon>Bdelloidea</taxon>
        <taxon>Philodinida</taxon>
        <taxon>Philodinidae</taxon>
        <taxon>Rotaria</taxon>
    </lineage>
</organism>
<dbReference type="PANTHER" id="PTHR31212">
    <property type="entry name" value="ALPHA-KETOGLUTARATE-DEPENDENT DIOXYGENASE ALKB HOMOLOG 3"/>
    <property type="match status" value="1"/>
</dbReference>
<dbReference type="AlphaFoldDB" id="A0A815BT59"/>
<dbReference type="EMBL" id="CAJNOV010007258">
    <property type="protein sequence ID" value="CAF1274786.1"/>
    <property type="molecule type" value="Genomic_DNA"/>
</dbReference>
<comment type="cofactor">
    <cofactor evidence="1">
        <name>Fe(2+)</name>
        <dbReference type="ChEBI" id="CHEBI:29033"/>
    </cofactor>
</comment>
<dbReference type="InterPro" id="IPR005123">
    <property type="entry name" value="Oxoglu/Fe-dep_dioxygenase_dom"/>
</dbReference>
<feature type="region of interest" description="Disordered" evidence="2">
    <location>
        <begin position="241"/>
        <end position="260"/>
    </location>
</feature>
<dbReference type="GO" id="GO:0051213">
    <property type="term" value="F:dioxygenase activity"/>
    <property type="evidence" value="ECO:0007669"/>
    <property type="project" value="InterPro"/>
</dbReference>
<dbReference type="InterPro" id="IPR037151">
    <property type="entry name" value="AlkB-like_sf"/>
</dbReference>
<evidence type="ECO:0000313" key="4">
    <source>
        <dbReference type="EMBL" id="CAF1274786.1"/>
    </source>
</evidence>
<dbReference type="Proteomes" id="UP000663855">
    <property type="component" value="Unassembled WGS sequence"/>
</dbReference>
<name>A0A815BT59_9BILA</name>
<reference evidence="4" key="1">
    <citation type="submission" date="2021-02" db="EMBL/GenBank/DDBJ databases">
        <authorList>
            <person name="Nowell W R."/>
        </authorList>
    </citation>
    <scope>NUCLEOTIDE SEQUENCE</scope>
</reference>
<dbReference type="Pfam" id="PF13532">
    <property type="entry name" value="2OG-FeII_Oxy_2"/>
    <property type="match status" value="1"/>
</dbReference>
<gene>
    <name evidence="4" type="ORF">CJN711_LOCUS15660</name>
</gene>
<protein>
    <recommendedName>
        <fullName evidence="3">Fe2OG dioxygenase domain-containing protein</fullName>
    </recommendedName>
</protein>
<sequence>MATNYSISSIPNWALNAVPCGSNDSFLLLNIFPIDIVDNLFSKLRDEVNWNEMKQKGGRVPRDISIQGALHIEDKDEYEPLYRHPADEQPELVPWTPTALIIKQRIEEIMEQNLNHALVQYYRNGKDFIGEHSDKTLDVLIDSNILNYSLGATRTMILKHKTQSGLKQRFKLPHNSLFVLGWRTNREWFHSIKQDNRLDMDKDNDELAFSSQRISLTFRTIATFRNRRTGKIYGQGARCKTKHQLEEEEEEEEEEEGLEFDHDEENMLHAFSAENKQSSDFDWNHYYGNGFNAINFKVLNSVFLMKKKN</sequence>
<evidence type="ECO:0000259" key="3">
    <source>
        <dbReference type="PROSITE" id="PS51471"/>
    </source>
</evidence>
<dbReference type="PANTHER" id="PTHR31212:SF5">
    <property type="entry name" value="ISOCHORISMATASE FAMILY PROTEIN FAMILY (AFU_ORTHOLOGUE AFUA_3G14500)"/>
    <property type="match status" value="1"/>
</dbReference>
<feature type="compositionally biased region" description="Acidic residues" evidence="2">
    <location>
        <begin position="246"/>
        <end position="260"/>
    </location>
</feature>
<dbReference type="SUPFAM" id="SSF51197">
    <property type="entry name" value="Clavaminate synthase-like"/>
    <property type="match status" value="1"/>
</dbReference>
<dbReference type="InterPro" id="IPR032854">
    <property type="entry name" value="ALKBH3"/>
</dbReference>